<comment type="caution">
    <text evidence="2">The sequence shown here is derived from an EMBL/GenBank/DDBJ whole genome shotgun (WGS) entry which is preliminary data.</text>
</comment>
<dbReference type="Gene3D" id="3.10.20.90">
    <property type="entry name" value="Phosphatidylinositol 3-kinase Catalytic Subunit, Chain A, domain 1"/>
    <property type="match status" value="1"/>
</dbReference>
<proteinExistence type="predicted"/>
<dbReference type="InterPro" id="IPR000626">
    <property type="entry name" value="Ubiquitin-like_dom"/>
</dbReference>
<organism evidence="2 3">
    <name type="scientific">Trifolium pratense</name>
    <name type="common">Red clover</name>
    <dbReference type="NCBI Taxonomy" id="57577"/>
    <lineage>
        <taxon>Eukaryota</taxon>
        <taxon>Viridiplantae</taxon>
        <taxon>Streptophyta</taxon>
        <taxon>Embryophyta</taxon>
        <taxon>Tracheophyta</taxon>
        <taxon>Spermatophyta</taxon>
        <taxon>Magnoliopsida</taxon>
        <taxon>eudicotyledons</taxon>
        <taxon>Gunneridae</taxon>
        <taxon>Pentapetalae</taxon>
        <taxon>rosids</taxon>
        <taxon>fabids</taxon>
        <taxon>Fabales</taxon>
        <taxon>Fabaceae</taxon>
        <taxon>Papilionoideae</taxon>
        <taxon>50 kb inversion clade</taxon>
        <taxon>NPAAA clade</taxon>
        <taxon>Hologalegina</taxon>
        <taxon>IRL clade</taxon>
        <taxon>Trifolieae</taxon>
        <taxon>Trifolium</taxon>
    </lineage>
</organism>
<feature type="domain" description="Ubiquitin-like" evidence="1">
    <location>
        <begin position="1"/>
        <end position="61"/>
    </location>
</feature>
<evidence type="ECO:0000313" key="2">
    <source>
        <dbReference type="EMBL" id="PNY07883.1"/>
    </source>
</evidence>
<evidence type="ECO:0000313" key="3">
    <source>
        <dbReference type="Proteomes" id="UP000236291"/>
    </source>
</evidence>
<evidence type="ECO:0000259" key="1">
    <source>
        <dbReference type="PROSITE" id="PS50053"/>
    </source>
</evidence>
<dbReference type="Gramene" id="Tp57577_TGAC_v2_mRNA20901">
    <property type="protein sequence ID" value="Tp57577_TGAC_v2_mRNA20901"/>
    <property type="gene ID" value="Tp57577_TGAC_v2_gene20201"/>
</dbReference>
<gene>
    <name evidence="2" type="ORF">L195_g004390</name>
</gene>
<dbReference type="Proteomes" id="UP000236291">
    <property type="component" value="Unassembled WGS sequence"/>
</dbReference>
<dbReference type="Pfam" id="PF00240">
    <property type="entry name" value="ubiquitin"/>
    <property type="match status" value="1"/>
</dbReference>
<dbReference type="AlphaFoldDB" id="A0A2K3NY04"/>
<sequence>MVYFKILGGEIEPAIEMTASELVFDLKRKIKQELEVGVHRQNLWYKGIELDNEKKIGFYALCGDETETVTLVVDPLPSDLKLHVLVKFLGHGSNGYVRVRETDMVSDLHGKVSRYWGIPLNTFTLRRLNVEMVHDHPLHAYYINEASEIQLSVDIQPR</sequence>
<name>A0A2K3NY04_TRIPR</name>
<reference evidence="2 3" key="2">
    <citation type="journal article" date="2017" name="Front. Plant Sci.">
        <title>Gene Classification and Mining of Molecular Markers Useful in Red Clover (Trifolium pratense) Breeding.</title>
        <authorList>
            <person name="Istvanek J."/>
            <person name="Dluhosova J."/>
            <person name="Dluhos P."/>
            <person name="Patkova L."/>
            <person name="Nedelnik J."/>
            <person name="Repkova J."/>
        </authorList>
    </citation>
    <scope>NUCLEOTIDE SEQUENCE [LARGE SCALE GENOMIC DNA]</scope>
    <source>
        <strain evidence="3">cv. Tatra</strain>
        <tissue evidence="2">Young leaves</tissue>
    </source>
</reference>
<dbReference type="InterPro" id="IPR029071">
    <property type="entry name" value="Ubiquitin-like_domsf"/>
</dbReference>
<dbReference type="PROSITE" id="PS50053">
    <property type="entry name" value="UBIQUITIN_2"/>
    <property type="match status" value="1"/>
</dbReference>
<protein>
    <recommendedName>
        <fullName evidence="1">Ubiquitin-like domain-containing protein</fullName>
    </recommendedName>
</protein>
<dbReference type="EMBL" id="ASHM01002165">
    <property type="protein sequence ID" value="PNY07883.1"/>
    <property type="molecule type" value="Genomic_DNA"/>
</dbReference>
<reference evidence="2 3" key="1">
    <citation type="journal article" date="2014" name="Am. J. Bot.">
        <title>Genome assembly and annotation for red clover (Trifolium pratense; Fabaceae).</title>
        <authorList>
            <person name="Istvanek J."/>
            <person name="Jaros M."/>
            <person name="Krenek A."/>
            <person name="Repkova J."/>
        </authorList>
    </citation>
    <scope>NUCLEOTIDE SEQUENCE [LARGE SCALE GENOMIC DNA]</scope>
    <source>
        <strain evidence="3">cv. Tatra</strain>
        <tissue evidence="2">Young leaves</tissue>
    </source>
</reference>
<dbReference type="CDD" id="cd17039">
    <property type="entry name" value="Ubl_ubiquitin_like"/>
    <property type="match status" value="1"/>
</dbReference>
<dbReference type="SUPFAM" id="SSF54236">
    <property type="entry name" value="Ubiquitin-like"/>
    <property type="match status" value="2"/>
</dbReference>
<accession>A0A2K3NY04</accession>